<evidence type="ECO:0000313" key="2">
    <source>
        <dbReference type="EMBL" id="KAL2870078.1"/>
    </source>
</evidence>
<dbReference type="EMBL" id="JBFXLQ010000007">
    <property type="protein sequence ID" value="KAL2870078.1"/>
    <property type="molecule type" value="Genomic_DNA"/>
</dbReference>
<dbReference type="RefSeq" id="XP_070889057.1">
    <property type="nucleotide sequence ID" value="XM_071027055.1"/>
</dbReference>
<keyword evidence="3" id="KW-1185">Reference proteome</keyword>
<dbReference type="GeneID" id="98142127"/>
<accession>A0ABR4LZU9</accession>
<feature type="compositionally biased region" description="Polar residues" evidence="1">
    <location>
        <begin position="147"/>
        <end position="157"/>
    </location>
</feature>
<protein>
    <submittedName>
        <fullName evidence="2">Uncharacterized protein</fullName>
    </submittedName>
</protein>
<evidence type="ECO:0000256" key="1">
    <source>
        <dbReference type="SAM" id="MobiDB-lite"/>
    </source>
</evidence>
<feature type="region of interest" description="Disordered" evidence="1">
    <location>
        <begin position="138"/>
        <end position="157"/>
    </location>
</feature>
<comment type="caution">
    <text evidence="2">The sequence shown here is derived from an EMBL/GenBank/DDBJ whole genome shotgun (WGS) entry which is preliminary data.</text>
</comment>
<reference evidence="2 3" key="1">
    <citation type="submission" date="2024-07" db="EMBL/GenBank/DDBJ databases">
        <title>Section-level genome sequencing and comparative genomics of Aspergillus sections Usti and Cavernicolus.</title>
        <authorList>
            <consortium name="Lawrence Berkeley National Laboratory"/>
            <person name="Nybo J.L."/>
            <person name="Vesth T.C."/>
            <person name="Theobald S."/>
            <person name="Frisvad J.C."/>
            <person name="Larsen T.O."/>
            <person name="Kjaerboelling I."/>
            <person name="Rothschild-Mancinelli K."/>
            <person name="Lyhne E.K."/>
            <person name="Kogle M.E."/>
            <person name="Barry K."/>
            <person name="Clum A."/>
            <person name="Na H."/>
            <person name="Ledsgaard L."/>
            <person name="Lin J."/>
            <person name="Lipzen A."/>
            <person name="Kuo A."/>
            <person name="Riley R."/>
            <person name="Mondo S."/>
            <person name="Labutti K."/>
            <person name="Haridas S."/>
            <person name="Pangalinan J."/>
            <person name="Salamov A.A."/>
            <person name="Simmons B.A."/>
            <person name="Magnuson J.K."/>
            <person name="Chen J."/>
            <person name="Drula E."/>
            <person name="Henrissat B."/>
            <person name="Wiebenga A."/>
            <person name="Lubbers R.J."/>
            <person name="Gomes A.C."/>
            <person name="Macurrencykelacurrency M.R."/>
            <person name="Stajich J."/>
            <person name="Grigoriev I.V."/>
            <person name="Mortensen U.H."/>
            <person name="De Vries R.P."/>
            <person name="Baker S.E."/>
            <person name="Andersen M.R."/>
        </authorList>
    </citation>
    <scope>NUCLEOTIDE SEQUENCE [LARGE SCALE GENOMIC DNA]</scope>
    <source>
        <strain evidence="2 3">CBS 449.75</strain>
    </source>
</reference>
<sequence>MRSALALSFRRFHPKKKSAAKSGYASTEQGKTSILQAGSCGERSGKARRFLSNTDVIRITQVAEYRSVPKCANGFPRDSRNLAAKQSRGGCKTKLESVETVMALRVTFSPYLYALGMELDTLLTSMLAPLLWHRRRDRDESHGKWPSPSNATRAHPE</sequence>
<organism evidence="2 3">
    <name type="scientific">Aspergillus lucknowensis</name>
    <dbReference type="NCBI Taxonomy" id="176173"/>
    <lineage>
        <taxon>Eukaryota</taxon>
        <taxon>Fungi</taxon>
        <taxon>Dikarya</taxon>
        <taxon>Ascomycota</taxon>
        <taxon>Pezizomycotina</taxon>
        <taxon>Eurotiomycetes</taxon>
        <taxon>Eurotiomycetidae</taxon>
        <taxon>Eurotiales</taxon>
        <taxon>Aspergillaceae</taxon>
        <taxon>Aspergillus</taxon>
        <taxon>Aspergillus subgen. Nidulantes</taxon>
    </lineage>
</organism>
<name>A0ABR4LZU9_9EURO</name>
<dbReference type="Proteomes" id="UP001610432">
    <property type="component" value="Unassembled WGS sequence"/>
</dbReference>
<gene>
    <name evidence="2" type="ORF">BJX67DRAFT_305374</name>
</gene>
<evidence type="ECO:0000313" key="3">
    <source>
        <dbReference type="Proteomes" id="UP001610432"/>
    </source>
</evidence>
<proteinExistence type="predicted"/>